<comment type="caution">
    <text evidence="2">The sequence shown here is derived from an EMBL/GenBank/DDBJ whole genome shotgun (WGS) entry which is preliminary data.</text>
</comment>
<gene>
    <name evidence="2" type="ORF">BJF93_21970</name>
</gene>
<sequence length="87" mass="9004">MDNQKPTETADANARKEDPAEGSPEIIDHELARAEEKARKGGNQTSAQASEPHAAGPHARADLTDNSRTPGAGTLSDDQADTNPGSG</sequence>
<dbReference type="OrthoDB" id="8293787at2"/>
<accession>A0A1Q9B3T5</accession>
<dbReference type="EMBL" id="MKIP01000018">
    <property type="protein sequence ID" value="OLP62713.1"/>
    <property type="molecule type" value="Genomic_DNA"/>
</dbReference>
<keyword evidence="3" id="KW-1185">Reference proteome</keyword>
<feature type="compositionally biased region" description="Basic and acidic residues" evidence="1">
    <location>
        <begin position="26"/>
        <end position="39"/>
    </location>
</feature>
<protein>
    <submittedName>
        <fullName evidence="2">Uncharacterized protein</fullName>
    </submittedName>
</protein>
<evidence type="ECO:0000313" key="2">
    <source>
        <dbReference type="EMBL" id="OLP62713.1"/>
    </source>
</evidence>
<name>A0A1Q9B3T5_9HYPH</name>
<dbReference type="AlphaFoldDB" id="A0A1Q9B3T5"/>
<dbReference type="RefSeq" id="WP_075625331.1">
    <property type="nucleotide sequence ID" value="NZ_FOAM01000036.1"/>
</dbReference>
<evidence type="ECO:0000313" key="3">
    <source>
        <dbReference type="Proteomes" id="UP000186364"/>
    </source>
</evidence>
<organism evidence="2 3">
    <name type="scientific">Xaviernesmea oryzae</name>
    <dbReference type="NCBI Taxonomy" id="464029"/>
    <lineage>
        <taxon>Bacteria</taxon>
        <taxon>Pseudomonadati</taxon>
        <taxon>Pseudomonadota</taxon>
        <taxon>Alphaproteobacteria</taxon>
        <taxon>Hyphomicrobiales</taxon>
        <taxon>Rhizobiaceae</taxon>
        <taxon>Rhizobium/Agrobacterium group</taxon>
        <taxon>Xaviernesmea</taxon>
    </lineage>
</organism>
<proteinExistence type="predicted"/>
<dbReference type="Proteomes" id="UP000186364">
    <property type="component" value="Unassembled WGS sequence"/>
</dbReference>
<reference evidence="2 3" key="1">
    <citation type="submission" date="2016-09" db="EMBL/GenBank/DDBJ databases">
        <title>Rhizobium sp. nov., a novel species isolated from the rice rhizosphere.</title>
        <authorList>
            <person name="Zhao J."/>
            <person name="Zhang X."/>
        </authorList>
    </citation>
    <scope>NUCLEOTIDE SEQUENCE [LARGE SCALE GENOMIC DNA]</scope>
    <source>
        <strain evidence="2 3">1.7048</strain>
    </source>
</reference>
<feature type="region of interest" description="Disordered" evidence="1">
    <location>
        <begin position="1"/>
        <end position="87"/>
    </location>
</feature>
<evidence type="ECO:0000256" key="1">
    <source>
        <dbReference type="SAM" id="MobiDB-lite"/>
    </source>
</evidence>